<dbReference type="PRINTS" id="PR00081">
    <property type="entry name" value="GDHRDH"/>
</dbReference>
<protein>
    <submittedName>
        <fullName evidence="2">3-oxoacyl-ACP reductase</fullName>
    </submittedName>
</protein>
<keyword evidence="3" id="KW-1185">Reference proteome</keyword>
<dbReference type="RefSeq" id="WP_041061294.1">
    <property type="nucleotide sequence ID" value="NZ_JXRR01000022.1"/>
</dbReference>
<evidence type="ECO:0000313" key="2">
    <source>
        <dbReference type="EMBL" id="KIL43053.1"/>
    </source>
</evidence>
<dbReference type="Proteomes" id="UP000031972">
    <property type="component" value="Unassembled WGS sequence"/>
</dbReference>
<proteinExistence type="inferred from homology"/>
<comment type="caution">
    <text evidence="2">The sequence shown here is derived from an EMBL/GenBank/DDBJ whole genome shotgun (WGS) entry which is preliminary data.</text>
</comment>
<dbReference type="PANTHER" id="PTHR45458">
    <property type="entry name" value="SHORT-CHAIN DEHYDROGENASE/REDUCTASE SDR"/>
    <property type="match status" value="1"/>
</dbReference>
<dbReference type="EMBL" id="JXRR01000022">
    <property type="protein sequence ID" value="KIL43053.1"/>
    <property type="molecule type" value="Genomic_DNA"/>
</dbReference>
<dbReference type="PANTHER" id="PTHR45458:SF1">
    <property type="entry name" value="SHORT CHAIN DEHYDROGENASE"/>
    <property type="match status" value="1"/>
</dbReference>
<dbReference type="OrthoDB" id="5786478at2"/>
<organism evidence="2 3">
    <name type="scientific">Jeotgalibacillus campisalis</name>
    <dbReference type="NCBI Taxonomy" id="220754"/>
    <lineage>
        <taxon>Bacteria</taxon>
        <taxon>Bacillati</taxon>
        <taxon>Bacillota</taxon>
        <taxon>Bacilli</taxon>
        <taxon>Bacillales</taxon>
        <taxon>Caryophanaceae</taxon>
        <taxon>Jeotgalibacillus</taxon>
    </lineage>
</organism>
<evidence type="ECO:0000256" key="1">
    <source>
        <dbReference type="RuleBase" id="RU000363"/>
    </source>
</evidence>
<reference evidence="2 3" key="1">
    <citation type="submission" date="2015-01" db="EMBL/GenBank/DDBJ databases">
        <title>Jeotgalibacillus campisalis genome sequencing.</title>
        <authorList>
            <person name="Goh K.M."/>
            <person name="Chan K.-G."/>
            <person name="Yaakop A.S."/>
            <person name="Ee R."/>
            <person name="Gan H.M."/>
            <person name="Chan C.S."/>
        </authorList>
    </citation>
    <scope>NUCLEOTIDE SEQUENCE [LARGE SCALE GENOMIC DNA]</scope>
    <source>
        <strain evidence="2 3">SF-57</strain>
    </source>
</reference>
<dbReference type="Pfam" id="PF00106">
    <property type="entry name" value="adh_short"/>
    <property type="match status" value="1"/>
</dbReference>
<dbReference type="PATRIC" id="fig|220754.4.peg.3471"/>
<dbReference type="CDD" id="cd05325">
    <property type="entry name" value="carb_red_sniffer_like_SDR_c"/>
    <property type="match status" value="1"/>
</dbReference>
<dbReference type="InterPro" id="IPR002347">
    <property type="entry name" value="SDR_fam"/>
</dbReference>
<dbReference type="AlphaFoldDB" id="A0A0C2VGE8"/>
<gene>
    <name evidence="2" type="ORF">KR50_34560</name>
</gene>
<dbReference type="SUPFAM" id="SSF51735">
    <property type="entry name" value="NAD(P)-binding Rossmann-fold domains"/>
    <property type="match status" value="1"/>
</dbReference>
<dbReference type="InterPro" id="IPR036291">
    <property type="entry name" value="NAD(P)-bd_dom_sf"/>
</dbReference>
<evidence type="ECO:0000313" key="3">
    <source>
        <dbReference type="Proteomes" id="UP000031972"/>
    </source>
</evidence>
<accession>A0A0C2VGE8</accession>
<comment type="similarity">
    <text evidence="1">Belongs to the short-chain dehydrogenases/reductases (SDR) family.</text>
</comment>
<sequence length="233" mass="25495">MNIFITGANRGLGYALVQKGLIEGHRIFAGVRTLDSTSGKELIKQMETTDQLIVLQVDVTNEDSVVHAKEKILAHSGSLDVIINNAGTLLEVESEIEELDIEACRQSFDVNTLGPLRVIKHLLPLLKKGSQPSILNISSDAGSLTNANGGNYPYGMSKAALNMLGEKLDRSLKEEDIQVLSIHPGWLRTDMGGQKAALDPMEPTDGIFRMLERKIHVSEGSRFVDFKGNKMNV</sequence>
<dbReference type="GO" id="GO:0016616">
    <property type="term" value="F:oxidoreductase activity, acting on the CH-OH group of donors, NAD or NADP as acceptor"/>
    <property type="evidence" value="ECO:0007669"/>
    <property type="project" value="TreeGrafter"/>
</dbReference>
<name>A0A0C2VGE8_9BACL</name>
<dbReference type="Gene3D" id="3.40.50.720">
    <property type="entry name" value="NAD(P)-binding Rossmann-like Domain"/>
    <property type="match status" value="1"/>
</dbReference>
<dbReference type="InterPro" id="IPR052184">
    <property type="entry name" value="SDR_enzymes"/>
</dbReference>
<dbReference type="PRINTS" id="PR00080">
    <property type="entry name" value="SDRFAMILY"/>
</dbReference>